<keyword evidence="2" id="KW-0812">Transmembrane</keyword>
<feature type="transmembrane region" description="Helical" evidence="2">
    <location>
        <begin position="21"/>
        <end position="42"/>
    </location>
</feature>
<keyword evidence="2" id="KW-0472">Membrane</keyword>
<feature type="region of interest" description="Disordered" evidence="1">
    <location>
        <begin position="252"/>
        <end position="273"/>
    </location>
</feature>
<dbReference type="AlphaFoldDB" id="A0A212JLH2"/>
<evidence type="ECO:0000313" key="3">
    <source>
        <dbReference type="EMBL" id="SBW00277.1"/>
    </source>
</evidence>
<reference evidence="3" key="1">
    <citation type="submission" date="2016-04" db="EMBL/GenBank/DDBJ databases">
        <authorList>
            <person name="Evans L.H."/>
            <person name="Alamgir A."/>
            <person name="Owens N."/>
            <person name="Weber N.D."/>
            <person name="Virtaneva K."/>
            <person name="Barbian K."/>
            <person name="Babar A."/>
            <person name="Rosenke K."/>
        </authorList>
    </citation>
    <scope>NUCLEOTIDE SEQUENCE</scope>
    <source>
        <strain evidence="3">86</strain>
    </source>
</reference>
<name>A0A212JLH2_9DELT</name>
<accession>A0A212JLH2</accession>
<gene>
    <name evidence="3" type="ORF">KL86DPRO_11755</name>
</gene>
<sequence>MPETMPEKPKAPLCPSLCIKGAAFALVVTGAVFLAVFIAATLPEKTTGWQAALPTASMSEAEAEAALLRAQYLHEAAVRPRLIRAGFFSTNDVTGKRNPHGAYHNENAFSETLVRALWNVRPFPELHDAFLTALLDTKTDPRERAAAFSRHAGFLAATAEAIAYKNSDGYRARDSYDRNWNAEKAETWFEYFRYDPRVQYGDDGERRYSSRRETAKDAATAVAEFDAKLALARQVLPMVLADVRKEMAAQATFAEGKPRGGTGKARGGAPSPERYLEELSGTINEAVRAMWRERANPAFLPLAKDMLNSGEGTVIQRYEAVPLIAQKPGLPLSEYLFWQQYKEDLASVTACVGTSPSSYAYLLGCMDKLMTATTSEMKARGSFLLGGQTGPGVTMTRTGAFAPARNLSGSLYLLADMGLAMKDAPAYDLDRAYPIFRGTLYRYMENQPLVLPLNPDNPKDAAVITWYADKGWYQGRTLLFSAVGSPADMARHWASVHLLWWPSGKGKADADPDLAYLHPVSGHFMTGLVPQLKGKGVSRFLGPVTGLWFGRRNVDKNGWFDEKFEARPEAAPATAAAPRTPLRSPLLDWFAKETTQGDTEQTEKPLPVQTAPAYSEATATIILSKEVRKATGDAYRYNYRIILAREIDAKFKDDKAAPMDVFSFVDNAVTMLSEWGLTNGREVTPATEYLWRFRNDPALEKRVRDILSDTKQRPYERMRKVRRALGLPEKTS</sequence>
<proteinExistence type="predicted"/>
<keyword evidence="2" id="KW-1133">Transmembrane helix</keyword>
<evidence type="ECO:0000256" key="1">
    <source>
        <dbReference type="SAM" id="MobiDB-lite"/>
    </source>
</evidence>
<dbReference type="EMBL" id="FLUQ01000001">
    <property type="protein sequence ID" value="SBW00277.1"/>
    <property type="molecule type" value="Genomic_DNA"/>
</dbReference>
<evidence type="ECO:0008006" key="4">
    <source>
        <dbReference type="Google" id="ProtNLM"/>
    </source>
</evidence>
<protein>
    <recommendedName>
        <fullName evidence="4">DUF3160 domain-containing protein</fullName>
    </recommendedName>
</protein>
<evidence type="ECO:0000256" key="2">
    <source>
        <dbReference type="SAM" id="Phobius"/>
    </source>
</evidence>
<organism evidence="3">
    <name type="scientific">uncultured delta proteobacterium</name>
    <dbReference type="NCBI Taxonomy" id="34034"/>
    <lineage>
        <taxon>Bacteria</taxon>
        <taxon>Deltaproteobacteria</taxon>
        <taxon>environmental samples</taxon>
    </lineage>
</organism>